<evidence type="ECO:0000313" key="6">
    <source>
        <dbReference type="Proteomes" id="UP000007798"/>
    </source>
</evidence>
<keyword evidence="6" id="KW-1185">Reference proteome</keyword>
<feature type="chain" id="PRO_5006458495" evidence="2">
    <location>
        <begin position="20"/>
        <end position="564"/>
    </location>
</feature>
<dbReference type="EMBL" id="CH964274">
    <property type="protein sequence ID" value="EDW85235.2"/>
    <property type="molecule type" value="Genomic_DNA"/>
</dbReference>
<dbReference type="AlphaFoldDB" id="B4NLJ6"/>
<evidence type="ECO:0000259" key="4">
    <source>
        <dbReference type="Pfam" id="PF15995"/>
    </source>
</evidence>
<accession>B4NLJ6</accession>
<evidence type="ECO:0000259" key="3">
    <source>
        <dbReference type="Pfam" id="PF15994"/>
    </source>
</evidence>
<dbReference type="Pfam" id="PF15995">
    <property type="entry name" value="DUF4771"/>
    <property type="match status" value="1"/>
</dbReference>
<sequence>MKAALIAVLFLAFVAAVLADCNPNVDGKPASCAGVRGVVNYRNNFDPTHYWQCNGDTTVESVACGHEPKYTVNEQILLSALAYLDMPTTFKELDRILPKNVKKPIQKSSPLRRKPVSKDNPKELPYFKKQPRPKEHASSAKFICTPPTFAAQIGKDFPQDEVIEDSCWFANYKLQPIKRMIKSLIGHELKVLFDKIDEVRPSVSEPQTPEINMERLEFLVKQRDRCLAMIDLDEERKMLSRERILRYLENDVQRYLQKFASLQPPSRDFVIGVGRVPPVERQVLQFDCTEEGNCRAGLAVEGSPIDDSSSSCHNGVNVRVLAGLDSTHDSKMKSSKACPTSCLKKNKKINLEPSKTSLSNIQYFRAPQAHVPHVFNYDDLFNGPCRIQKDPGQIIRGAFVKALDKKVTLLPHWEELQRKTIQDAVSQCVHNIFQKGLLEKPEPKPVTVATNFDPNDEHLMEQMLYDALKELRQNSKFVLASLPQSHQVPELREWIRRRYGKRYRAQTIKEFNIQQQNLMKITHMDTTLLPPSISGQDFGNDLVSYTEAHDGQTFKNLTFYQHDL</sequence>
<dbReference type="eggNOG" id="ENOG502SCTQ">
    <property type="taxonomic scope" value="Eukaryota"/>
</dbReference>
<dbReference type="InterPro" id="IPR031936">
    <property type="entry name" value="DUF4771"/>
</dbReference>
<name>B4NLJ6_DROWI</name>
<dbReference type="STRING" id="7260.B4NLJ6"/>
<evidence type="ECO:0000256" key="1">
    <source>
        <dbReference type="SAM" id="MobiDB-lite"/>
    </source>
</evidence>
<dbReference type="Proteomes" id="UP000007798">
    <property type="component" value="Unassembled WGS sequence"/>
</dbReference>
<feature type="region of interest" description="Disordered" evidence="1">
    <location>
        <begin position="104"/>
        <end position="135"/>
    </location>
</feature>
<dbReference type="InParanoid" id="B4NLJ6"/>
<keyword evidence="2" id="KW-0732">Signal</keyword>
<proteinExistence type="predicted"/>
<feature type="domain" description="DUF4770" evidence="3">
    <location>
        <begin position="64"/>
        <end position="182"/>
    </location>
</feature>
<evidence type="ECO:0000313" key="5">
    <source>
        <dbReference type="EMBL" id="EDW85235.2"/>
    </source>
</evidence>
<dbReference type="PANTHER" id="PTHR41967">
    <property type="entry name" value="FI19406P1-RELATED"/>
    <property type="match status" value="1"/>
</dbReference>
<organism evidence="5 6">
    <name type="scientific">Drosophila willistoni</name>
    <name type="common">Fruit fly</name>
    <dbReference type="NCBI Taxonomy" id="7260"/>
    <lineage>
        <taxon>Eukaryota</taxon>
        <taxon>Metazoa</taxon>
        <taxon>Ecdysozoa</taxon>
        <taxon>Arthropoda</taxon>
        <taxon>Hexapoda</taxon>
        <taxon>Insecta</taxon>
        <taxon>Pterygota</taxon>
        <taxon>Neoptera</taxon>
        <taxon>Endopterygota</taxon>
        <taxon>Diptera</taxon>
        <taxon>Brachycera</taxon>
        <taxon>Muscomorpha</taxon>
        <taxon>Ephydroidea</taxon>
        <taxon>Drosophilidae</taxon>
        <taxon>Drosophila</taxon>
        <taxon>Sophophora</taxon>
    </lineage>
</organism>
<dbReference type="OrthoDB" id="6613664at2759"/>
<dbReference type="PANTHER" id="PTHR41967:SF6">
    <property type="entry name" value="FI19406P1-RELATED"/>
    <property type="match status" value="1"/>
</dbReference>
<dbReference type="InterPro" id="IPR031935">
    <property type="entry name" value="DUF4770"/>
</dbReference>
<feature type="compositionally biased region" description="Basic and acidic residues" evidence="1">
    <location>
        <begin position="116"/>
        <end position="135"/>
    </location>
</feature>
<feature type="compositionally biased region" description="Basic residues" evidence="1">
    <location>
        <begin position="104"/>
        <end position="115"/>
    </location>
</feature>
<feature type="domain" description="DUF4771" evidence="4">
    <location>
        <begin position="450"/>
        <end position="556"/>
    </location>
</feature>
<protein>
    <submittedName>
        <fullName evidence="5">Uncharacterized protein</fullName>
    </submittedName>
</protein>
<evidence type="ECO:0000256" key="2">
    <source>
        <dbReference type="SAM" id="SignalP"/>
    </source>
</evidence>
<dbReference type="Pfam" id="PF15994">
    <property type="entry name" value="DUF4770"/>
    <property type="match status" value="1"/>
</dbReference>
<dbReference type="HOGENOM" id="CLU_013875_0_0_1"/>
<reference evidence="5 6" key="1">
    <citation type="journal article" date="2007" name="Nature">
        <title>Evolution of genes and genomes on the Drosophila phylogeny.</title>
        <authorList>
            <consortium name="Drosophila 12 Genomes Consortium"/>
            <person name="Clark A.G."/>
            <person name="Eisen M.B."/>
            <person name="Smith D.R."/>
            <person name="Bergman C.M."/>
            <person name="Oliver B."/>
            <person name="Markow T.A."/>
            <person name="Kaufman T.C."/>
            <person name="Kellis M."/>
            <person name="Gelbart W."/>
            <person name="Iyer V.N."/>
            <person name="Pollard D.A."/>
            <person name="Sackton T.B."/>
            <person name="Larracuente A.M."/>
            <person name="Singh N.D."/>
            <person name="Abad J.P."/>
            <person name="Abt D.N."/>
            <person name="Adryan B."/>
            <person name="Aguade M."/>
            <person name="Akashi H."/>
            <person name="Anderson W.W."/>
            <person name="Aquadro C.F."/>
            <person name="Ardell D.H."/>
            <person name="Arguello R."/>
            <person name="Artieri C.G."/>
            <person name="Barbash D.A."/>
            <person name="Barker D."/>
            <person name="Barsanti P."/>
            <person name="Batterham P."/>
            <person name="Batzoglou S."/>
            <person name="Begun D."/>
            <person name="Bhutkar A."/>
            <person name="Blanco E."/>
            <person name="Bosak S.A."/>
            <person name="Bradley R.K."/>
            <person name="Brand A.D."/>
            <person name="Brent M.R."/>
            <person name="Brooks A.N."/>
            <person name="Brown R.H."/>
            <person name="Butlin R.K."/>
            <person name="Caggese C."/>
            <person name="Calvi B.R."/>
            <person name="Bernardo de Carvalho A."/>
            <person name="Caspi A."/>
            <person name="Castrezana S."/>
            <person name="Celniker S.E."/>
            <person name="Chang J.L."/>
            <person name="Chapple C."/>
            <person name="Chatterji S."/>
            <person name="Chinwalla A."/>
            <person name="Civetta A."/>
            <person name="Clifton S.W."/>
            <person name="Comeron J.M."/>
            <person name="Costello J.C."/>
            <person name="Coyne J.A."/>
            <person name="Daub J."/>
            <person name="David R.G."/>
            <person name="Delcher A.L."/>
            <person name="Delehaunty K."/>
            <person name="Do C.B."/>
            <person name="Ebling H."/>
            <person name="Edwards K."/>
            <person name="Eickbush T."/>
            <person name="Evans J.D."/>
            <person name="Filipski A."/>
            <person name="Findeiss S."/>
            <person name="Freyhult E."/>
            <person name="Fulton L."/>
            <person name="Fulton R."/>
            <person name="Garcia A.C."/>
            <person name="Gardiner A."/>
            <person name="Garfield D.A."/>
            <person name="Garvin B.E."/>
            <person name="Gibson G."/>
            <person name="Gilbert D."/>
            <person name="Gnerre S."/>
            <person name="Godfrey J."/>
            <person name="Good R."/>
            <person name="Gotea V."/>
            <person name="Gravely B."/>
            <person name="Greenberg A.J."/>
            <person name="Griffiths-Jones S."/>
            <person name="Gross S."/>
            <person name="Guigo R."/>
            <person name="Gustafson E.A."/>
            <person name="Haerty W."/>
            <person name="Hahn M.W."/>
            <person name="Halligan D.L."/>
            <person name="Halpern A.L."/>
            <person name="Halter G.M."/>
            <person name="Han M.V."/>
            <person name="Heger A."/>
            <person name="Hillier L."/>
            <person name="Hinrichs A.S."/>
            <person name="Holmes I."/>
            <person name="Hoskins R.A."/>
            <person name="Hubisz M.J."/>
            <person name="Hultmark D."/>
            <person name="Huntley M.A."/>
            <person name="Jaffe D.B."/>
            <person name="Jagadeeshan S."/>
            <person name="Jeck W.R."/>
            <person name="Johnson J."/>
            <person name="Jones C.D."/>
            <person name="Jordan W.C."/>
            <person name="Karpen G.H."/>
            <person name="Kataoka E."/>
            <person name="Keightley P.D."/>
            <person name="Kheradpour P."/>
            <person name="Kirkness E.F."/>
            <person name="Koerich L.B."/>
            <person name="Kristiansen K."/>
            <person name="Kudrna D."/>
            <person name="Kulathinal R.J."/>
            <person name="Kumar S."/>
            <person name="Kwok R."/>
            <person name="Lander E."/>
            <person name="Langley C.H."/>
            <person name="Lapoint R."/>
            <person name="Lazzaro B.P."/>
            <person name="Lee S.J."/>
            <person name="Levesque L."/>
            <person name="Li R."/>
            <person name="Lin C.F."/>
            <person name="Lin M.F."/>
            <person name="Lindblad-Toh K."/>
            <person name="Llopart A."/>
            <person name="Long M."/>
            <person name="Low L."/>
            <person name="Lozovsky E."/>
            <person name="Lu J."/>
            <person name="Luo M."/>
            <person name="Machado C.A."/>
            <person name="Makalowski W."/>
            <person name="Marzo M."/>
            <person name="Matsuda M."/>
            <person name="Matzkin L."/>
            <person name="McAllister B."/>
            <person name="McBride C.S."/>
            <person name="McKernan B."/>
            <person name="McKernan K."/>
            <person name="Mendez-Lago M."/>
            <person name="Minx P."/>
            <person name="Mollenhauer M.U."/>
            <person name="Montooth K."/>
            <person name="Mount S.M."/>
            <person name="Mu X."/>
            <person name="Myers E."/>
            <person name="Negre B."/>
            <person name="Newfeld S."/>
            <person name="Nielsen R."/>
            <person name="Noor M.A."/>
            <person name="O'Grady P."/>
            <person name="Pachter L."/>
            <person name="Papaceit M."/>
            <person name="Parisi M.J."/>
            <person name="Parisi M."/>
            <person name="Parts L."/>
            <person name="Pedersen J.S."/>
            <person name="Pesole G."/>
            <person name="Phillippy A.M."/>
            <person name="Ponting C.P."/>
            <person name="Pop M."/>
            <person name="Porcelli D."/>
            <person name="Powell J.R."/>
            <person name="Prohaska S."/>
            <person name="Pruitt K."/>
            <person name="Puig M."/>
            <person name="Quesneville H."/>
            <person name="Ram K.R."/>
            <person name="Rand D."/>
            <person name="Rasmussen M.D."/>
            <person name="Reed L.K."/>
            <person name="Reenan R."/>
            <person name="Reily A."/>
            <person name="Remington K.A."/>
            <person name="Rieger T.T."/>
            <person name="Ritchie M.G."/>
            <person name="Robin C."/>
            <person name="Rogers Y.H."/>
            <person name="Rohde C."/>
            <person name="Rozas J."/>
            <person name="Rubenfield M.J."/>
            <person name="Ruiz A."/>
            <person name="Russo S."/>
            <person name="Salzberg S.L."/>
            <person name="Sanchez-Gracia A."/>
            <person name="Saranga D.J."/>
            <person name="Sato H."/>
            <person name="Schaeffer S.W."/>
            <person name="Schatz M.C."/>
            <person name="Schlenke T."/>
            <person name="Schwartz R."/>
            <person name="Segarra C."/>
            <person name="Singh R.S."/>
            <person name="Sirot L."/>
            <person name="Sirota M."/>
            <person name="Sisneros N.B."/>
            <person name="Smith C.D."/>
            <person name="Smith T.F."/>
            <person name="Spieth J."/>
            <person name="Stage D.E."/>
            <person name="Stark A."/>
            <person name="Stephan W."/>
            <person name="Strausberg R.L."/>
            <person name="Strempel S."/>
            <person name="Sturgill D."/>
            <person name="Sutton G."/>
            <person name="Sutton G.G."/>
            <person name="Tao W."/>
            <person name="Teichmann S."/>
            <person name="Tobari Y.N."/>
            <person name="Tomimura Y."/>
            <person name="Tsolas J.M."/>
            <person name="Valente V.L."/>
            <person name="Venter E."/>
            <person name="Venter J.C."/>
            <person name="Vicario S."/>
            <person name="Vieira F.G."/>
            <person name="Vilella A.J."/>
            <person name="Villasante A."/>
            <person name="Walenz B."/>
            <person name="Wang J."/>
            <person name="Wasserman M."/>
            <person name="Watts T."/>
            <person name="Wilson D."/>
            <person name="Wilson R.K."/>
            <person name="Wing R.A."/>
            <person name="Wolfner M.F."/>
            <person name="Wong A."/>
            <person name="Wong G.K."/>
            <person name="Wu C.I."/>
            <person name="Wu G."/>
            <person name="Yamamoto D."/>
            <person name="Yang H.P."/>
            <person name="Yang S.P."/>
            <person name="Yorke J.A."/>
            <person name="Yoshida K."/>
            <person name="Zdobnov E."/>
            <person name="Zhang P."/>
            <person name="Zhang Y."/>
            <person name="Zimin A.V."/>
            <person name="Baldwin J."/>
            <person name="Abdouelleil A."/>
            <person name="Abdulkadir J."/>
            <person name="Abebe A."/>
            <person name="Abera B."/>
            <person name="Abreu J."/>
            <person name="Acer S.C."/>
            <person name="Aftuck L."/>
            <person name="Alexander A."/>
            <person name="An P."/>
            <person name="Anderson E."/>
            <person name="Anderson S."/>
            <person name="Arachi H."/>
            <person name="Azer M."/>
            <person name="Bachantsang P."/>
            <person name="Barry A."/>
            <person name="Bayul T."/>
            <person name="Berlin A."/>
            <person name="Bessette D."/>
            <person name="Bloom T."/>
            <person name="Blye J."/>
            <person name="Boguslavskiy L."/>
            <person name="Bonnet C."/>
            <person name="Boukhgalter B."/>
            <person name="Bourzgui I."/>
            <person name="Brown A."/>
            <person name="Cahill P."/>
            <person name="Channer S."/>
            <person name="Cheshatsang Y."/>
            <person name="Chuda L."/>
            <person name="Citroen M."/>
            <person name="Collymore A."/>
            <person name="Cooke P."/>
            <person name="Costello M."/>
            <person name="D'Aco K."/>
            <person name="Daza R."/>
            <person name="De Haan G."/>
            <person name="DeGray S."/>
            <person name="DeMaso C."/>
            <person name="Dhargay N."/>
            <person name="Dooley K."/>
            <person name="Dooley E."/>
            <person name="Doricent M."/>
            <person name="Dorje P."/>
            <person name="Dorjee K."/>
            <person name="Dupes A."/>
            <person name="Elong R."/>
            <person name="Falk J."/>
            <person name="Farina A."/>
            <person name="Faro S."/>
            <person name="Ferguson D."/>
            <person name="Fisher S."/>
            <person name="Foley C.D."/>
            <person name="Franke A."/>
            <person name="Friedrich D."/>
            <person name="Gadbois L."/>
            <person name="Gearin G."/>
            <person name="Gearin C.R."/>
            <person name="Giannoukos G."/>
            <person name="Goode T."/>
            <person name="Graham J."/>
            <person name="Grandbois E."/>
            <person name="Grewal S."/>
            <person name="Gyaltsen K."/>
            <person name="Hafez N."/>
            <person name="Hagos B."/>
            <person name="Hall J."/>
            <person name="Henson C."/>
            <person name="Hollinger A."/>
            <person name="Honan T."/>
            <person name="Huard M.D."/>
            <person name="Hughes L."/>
            <person name="Hurhula B."/>
            <person name="Husby M.E."/>
            <person name="Kamat A."/>
            <person name="Kanga B."/>
            <person name="Kashin S."/>
            <person name="Khazanovich D."/>
            <person name="Kisner P."/>
            <person name="Lance K."/>
            <person name="Lara M."/>
            <person name="Lee W."/>
            <person name="Lennon N."/>
            <person name="Letendre F."/>
            <person name="LeVine R."/>
            <person name="Lipovsky A."/>
            <person name="Liu X."/>
            <person name="Liu J."/>
            <person name="Liu S."/>
            <person name="Lokyitsang T."/>
            <person name="Lokyitsang Y."/>
            <person name="Lubonja R."/>
            <person name="Lui A."/>
            <person name="MacDonald P."/>
            <person name="Magnisalis V."/>
            <person name="Maru K."/>
            <person name="Matthews C."/>
            <person name="McCusker W."/>
            <person name="McDonough S."/>
            <person name="Mehta T."/>
            <person name="Meldrim J."/>
            <person name="Meneus L."/>
            <person name="Mihai O."/>
            <person name="Mihalev A."/>
            <person name="Mihova T."/>
            <person name="Mittelman R."/>
            <person name="Mlenga V."/>
            <person name="Montmayeur A."/>
            <person name="Mulrain L."/>
            <person name="Navidi A."/>
            <person name="Naylor J."/>
            <person name="Negash T."/>
            <person name="Nguyen T."/>
            <person name="Nguyen N."/>
            <person name="Nicol R."/>
            <person name="Norbu C."/>
            <person name="Norbu N."/>
            <person name="Novod N."/>
            <person name="O'Neill B."/>
            <person name="Osman S."/>
            <person name="Markiewicz E."/>
            <person name="Oyono O.L."/>
            <person name="Patti C."/>
            <person name="Phunkhang P."/>
            <person name="Pierre F."/>
            <person name="Priest M."/>
            <person name="Raghuraman S."/>
            <person name="Rege F."/>
            <person name="Reyes R."/>
            <person name="Rise C."/>
            <person name="Rogov P."/>
            <person name="Ross K."/>
            <person name="Ryan E."/>
            <person name="Settipalli S."/>
            <person name="Shea T."/>
            <person name="Sherpa N."/>
            <person name="Shi L."/>
            <person name="Shih D."/>
            <person name="Sparrow T."/>
            <person name="Spaulding J."/>
            <person name="Stalker J."/>
            <person name="Stange-Thomann N."/>
            <person name="Stavropoulos S."/>
            <person name="Stone C."/>
            <person name="Strader C."/>
            <person name="Tesfaye S."/>
            <person name="Thomson T."/>
            <person name="Thoulutsang Y."/>
            <person name="Thoulutsang D."/>
            <person name="Topham K."/>
            <person name="Topping I."/>
            <person name="Tsamla T."/>
            <person name="Vassiliev H."/>
            <person name="Vo A."/>
            <person name="Wangchuk T."/>
            <person name="Wangdi T."/>
            <person name="Weiand M."/>
            <person name="Wilkinson J."/>
            <person name="Wilson A."/>
            <person name="Yadav S."/>
            <person name="Young G."/>
            <person name="Yu Q."/>
            <person name="Zembek L."/>
            <person name="Zhong D."/>
            <person name="Zimmer A."/>
            <person name="Zwirko Z."/>
            <person name="Jaffe D.B."/>
            <person name="Alvarez P."/>
            <person name="Brockman W."/>
            <person name="Butler J."/>
            <person name="Chin C."/>
            <person name="Gnerre S."/>
            <person name="Grabherr M."/>
            <person name="Kleber M."/>
            <person name="Mauceli E."/>
            <person name="MacCallum I."/>
        </authorList>
    </citation>
    <scope>NUCLEOTIDE SEQUENCE [LARGE SCALE GENOMIC DNA]</scope>
    <source>
        <strain evidence="6">Tucson 14030-0811.24</strain>
    </source>
</reference>
<gene>
    <name evidence="5" type="primary">Dwil\GK18386</name>
    <name evidence="5" type="ORF">Dwil_GK18386</name>
</gene>
<feature type="signal peptide" evidence="2">
    <location>
        <begin position="1"/>
        <end position="19"/>
    </location>
</feature>